<dbReference type="GeneID" id="81390524"/>
<accession>A0A9W9GA86</accession>
<dbReference type="Proteomes" id="UP001141434">
    <property type="component" value="Unassembled WGS sequence"/>
</dbReference>
<keyword evidence="5" id="KW-0949">S-adenosyl-L-methionine</keyword>
<dbReference type="GO" id="GO:0000049">
    <property type="term" value="F:tRNA binding"/>
    <property type="evidence" value="ECO:0007669"/>
    <property type="project" value="TreeGrafter"/>
</dbReference>
<dbReference type="AlphaFoldDB" id="A0A9W9GA86"/>
<feature type="compositionally biased region" description="Acidic residues" evidence="9">
    <location>
        <begin position="376"/>
        <end position="397"/>
    </location>
</feature>
<keyword evidence="4" id="KW-0808">Transferase</keyword>
<dbReference type="CDD" id="cd18089">
    <property type="entry name" value="SPOUT_Trm10-like"/>
    <property type="match status" value="1"/>
</dbReference>
<feature type="compositionally biased region" description="Basic and acidic residues" evidence="9">
    <location>
        <begin position="1"/>
        <end position="18"/>
    </location>
</feature>
<dbReference type="EMBL" id="JAPMSZ010000001">
    <property type="protein sequence ID" value="KAJ5115014.1"/>
    <property type="molecule type" value="Genomic_DNA"/>
</dbReference>
<feature type="compositionally biased region" description="Basic and acidic residues" evidence="9">
    <location>
        <begin position="49"/>
        <end position="63"/>
    </location>
</feature>
<dbReference type="OrthoDB" id="278300at2759"/>
<evidence type="ECO:0000256" key="4">
    <source>
        <dbReference type="ARBA" id="ARBA00022679"/>
    </source>
</evidence>
<evidence type="ECO:0000313" key="12">
    <source>
        <dbReference type="Proteomes" id="UP001141434"/>
    </source>
</evidence>
<dbReference type="PANTHER" id="PTHR13563">
    <property type="entry name" value="TRNA (GUANINE-9-) METHYLTRANSFERASE"/>
    <property type="match status" value="1"/>
</dbReference>
<feature type="region of interest" description="Disordered" evidence="9">
    <location>
        <begin position="1"/>
        <end position="133"/>
    </location>
</feature>
<sequence>MDEDDRPRKLPKLDHDEAANEELGPAMTGAVNMSEDAEQTGALSAQDTTEEKAHEASQPREETGQAMAAESTTQNAPEGAAPPMSKNQLKKLRRQEQWEKSRAQRKDKRKEKTQEKRDRRRQMIEEAREKGGEEAVAALRKTWESTKSRHHRSRLLPLTFVLDCSYDDLMVDKERISLSAQLTRSYSENARAPYSAHLMFTSFNKLLKERFDTVLPGHKNWKGIQLLPEDFAQGAEKAKEQMVPPRGGKLVGPFADQADAKPEDGEVVYLSSDSPDTLTELKPYSTYIIGGLVDKNRHKGICYKHAMEKGIKTAKLPIGDYIQMASRSVLTTNHVVEIMLRWLEVRDWGEAFMKVMPPRKGGKLKERQGVQGENGGDGEEEEEAGEAEVSDGNEGDE</sequence>
<name>A0A9W9GA86_9EURO</name>
<dbReference type="PROSITE" id="PS51675">
    <property type="entry name" value="SAM_MT_TRM10"/>
    <property type="match status" value="1"/>
</dbReference>
<feature type="domain" description="SAM-dependent MTase TRM10-type" evidence="10">
    <location>
        <begin position="146"/>
        <end position="363"/>
    </location>
</feature>
<evidence type="ECO:0000256" key="7">
    <source>
        <dbReference type="ARBA" id="ARBA00032166"/>
    </source>
</evidence>
<dbReference type="PANTHER" id="PTHR13563:SF13">
    <property type="entry name" value="TRNA METHYLTRANSFERASE 10 HOMOLOG A"/>
    <property type="match status" value="1"/>
</dbReference>
<evidence type="ECO:0000256" key="6">
    <source>
        <dbReference type="ARBA" id="ARBA00031792"/>
    </source>
</evidence>
<evidence type="ECO:0000256" key="9">
    <source>
        <dbReference type="SAM" id="MobiDB-lite"/>
    </source>
</evidence>
<evidence type="ECO:0000256" key="3">
    <source>
        <dbReference type="ARBA" id="ARBA00022603"/>
    </source>
</evidence>
<proteinExistence type="predicted"/>
<keyword evidence="12" id="KW-1185">Reference proteome</keyword>
<dbReference type="RefSeq" id="XP_056516206.1">
    <property type="nucleotide sequence ID" value="XM_056651356.1"/>
</dbReference>
<dbReference type="InterPro" id="IPR007356">
    <property type="entry name" value="tRNA_m1G_MeTrfase_euk"/>
</dbReference>
<evidence type="ECO:0000313" key="11">
    <source>
        <dbReference type="EMBL" id="KAJ5115014.1"/>
    </source>
</evidence>
<comment type="caution">
    <text evidence="11">The sequence shown here is derived from an EMBL/GenBank/DDBJ whole genome shotgun (WGS) entry which is preliminary data.</text>
</comment>
<reference evidence="11" key="2">
    <citation type="journal article" date="2023" name="IMA Fungus">
        <title>Comparative genomic study of the Penicillium genus elucidates a diverse pangenome and 15 lateral gene transfer events.</title>
        <authorList>
            <person name="Petersen C."/>
            <person name="Sorensen T."/>
            <person name="Nielsen M.R."/>
            <person name="Sondergaard T.E."/>
            <person name="Sorensen J.L."/>
            <person name="Fitzpatrick D.A."/>
            <person name="Frisvad J.C."/>
            <person name="Nielsen K.L."/>
        </authorList>
    </citation>
    <scope>NUCLEOTIDE SEQUENCE</scope>
    <source>
        <strain evidence="11">IBT 34128</strain>
    </source>
</reference>
<dbReference type="GO" id="GO:0005634">
    <property type="term" value="C:nucleus"/>
    <property type="evidence" value="ECO:0007669"/>
    <property type="project" value="TreeGrafter"/>
</dbReference>
<evidence type="ECO:0000256" key="1">
    <source>
        <dbReference type="ARBA" id="ARBA00012797"/>
    </source>
</evidence>
<feature type="compositionally biased region" description="Basic and acidic residues" evidence="9">
    <location>
        <begin position="94"/>
        <end position="133"/>
    </location>
</feature>
<comment type="catalytic activity">
    <reaction evidence="8">
        <text>guanosine(9) in tRNA + S-adenosyl-L-methionine = N(1)-methylguanosine(9) in tRNA + S-adenosyl-L-homocysteine + H(+)</text>
        <dbReference type="Rhea" id="RHEA:43156"/>
        <dbReference type="Rhea" id="RHEA-COMP:10367"/>
        <dbReference type="Rhea" id="RHEA-COMP:10368"/>
        <dbReference type="ChEBI" id="CHEBI:15378"/>
        <dbReference type="ChEBI" id="CHEBI:57856"/>
        <dbReference type="ChEBI" id="CHEBI:59789"/>
        <dbReference type="ChEBI" id="CHEBI:73542"/>
        <dbReference type="ChEBI" id="CHEBI:74269"/>
        <dbReference type="EC" id="2.1.1.221"/>
    </reaction>
</comment>
<feature type="region of interest" description="Disordered" evidence="9">
    <location>
        <begin position="359"/>
        <end position="397"/>
    </location>
</feature>
<dbReference type="EC" id="2.1.1.221" evidence="1"/>
<dbReference type="GO" id="GO:0052905">
    <property type="term" value="F:tRNA (guanosine(9)-N1)-methyltransferase activity"/>
    <property type="evidence" value="ECO:0007669"/>
    <property type="project" value="UniProtKB-EC"/>
</dbReference>
<keyword evidence="3" id="KW-0489">Methyltransferase</keyword>
<organism evidence="11 12">
    <name type="scientific">Penicillium alfredii</name>
    <dbReference type="NCBI Taxonomy" id="1506179"/>
    <lineage>
        <taxon>Eukaryota</taxon>
        <taxon>Fungi</taxon>
        <taxon>Dikarya</taxon>
        <taxon>Ascomycota</taxon>
        <taxon>Pezizomycotina</taxon>
        <taxon>Eurotiomycetes</taxon>
        <taxon>Eurotiomycetidae</taxon>
        <taxon>Eurotiales</taxon>
        <taxon>Aspergillaceae</taxon>
        <taxon>Penicillium</taxon>
    </lineage>
</organism>
<dbReference type="InterPro" id="IPR028564">
    <property type="entry name" value="MT_TRM10-typ"/>
</dbReference>
<evidence type="ECO:0000256" key="2">
    <source>
        <dbReference type="ARBA" id="ARBA00020451"/>
    </source>
</evidence>
<evidence type="ECO:0000259" key="10">
    <source>
        <dbReference type="PROSITE" id="PS51675"/>
    </source>
</evidence>
<gene>
    <name evidence="11" type="ORF">NUU61_000773</name>
</gene>
<reference evidence="11" key="1">
    <citation type="submission" date="2022-11" db="EMBL/GenBank/DDBJ databases">
        <authorList>
            <person name="Petersen C."/>
        </authorList>
    </citation>
    <scope>NUCLEOTIDE SEQUENCE</scope>
    <source>
        <strain evidence="11">IBT 34128</strain>
    </source>
</reference>
<evidence type="ECO:0000256" key="5">
    <source>
        <dbReference type="ARBA" id="ARBA00022691"/>
    </source>
</evidence>
<dbReference type="GO" id="GO:0002939">
    <property type="term" value="P:tRNA N1-guanine methylation"/>
    <property type="evidence" value="ECO:0007669"/>
    <property type="project" value="TreeGrafter"/>
</dbReference>
<dbReference type="Gene3D" id="3.40.1280.30">
    <property type="match status" value="1"/>
</dbReference>
<dbReference type="InterPro" id="IPR038459">
    <property type="entry name" value="MT_TRM10-typ_sf"/>
</dbReference>
<protein>
    <recommendedName>
        <fullName evidence="2">tRNA (guanine(9)-N1)-methyltransferase</fullName>
        <ecNumber evidence="1">2.1.1.221</ecNumber>
    </recommendedName>
    <alternativeName>
        <fullName evidence="7">tRNA methyltransferase 10</fullName>
    </alternativeName>
    <alternativeName>
        <fullName evidence="6">tRNA(m1G9)-methyltransferase</fullName>
    </alternativeName>
</protein>
<evidence type="ECO:0000256" key="8">
    <source>
        <dbReference type="ARBA" id="ARBA00048434"/>
    </source>
</evidence>